<keyword evidence="2" id="KW-0732">Signal</keyword>
<reference evidence="3 4" key="1">
    <citation type="submission" date="2016-03" db="EMBL/GenBank/DDBJ databases">
        <authorList>
            <person name="Devillers H."/>
        </authorList>
    </citation>
    <scope>NUCLEOTIDE SEQUENCE [LARGE SCALE GENOMIC DNA]</scope>
    <source>
        <strain evidence="3">CBS 11717</strain>
    </source>
</reference>
<dbReference type="Pfam" id="PF09435">
    <property type="entry name" value="DUF2015"/>
    <property type="match status" value="1"/>
</dbReference>
<protein>
    <submittedName>
        <fullName evidence="3">LAMI_0A05776g1_1</fullName>
    </submittedName>
</protein>
<sequence length="99" mass="11299">MLSGVTNRFGRRIQLNESFAGDVEAGLNSDNFDVLHHNEHDERNGLDDKAKNDIKKIMMDKNLSFDEARLSYMRDTFTEHGIAQDGTPKDPRTVTFARD</sequence>
<dbReference type="InterPro" id="IPR018559">
    <property type="entry name" value="DUF2015"/>
</dbReference>
<dbReference type="PANTHER" id="PTHR28023">
    <property type="entry name" value="UPF0357 PROTEIN YCL012C"/>
    <property type="match status" value="1"/>
</dbReference>
<evidence type="ECO:0000313" key="4">
    <source>
        <dbReference type="Proteomes" id="UP000191024"/>
    </source>
</evidence>
<organism evidence="3 4">
    <name type="scientific">Lachancea mirantina</name>
    <dbReference type="NCBI Taxonomy" id="1230905"/>
    <lineage>
        <taxon>Eukaryota</taxon>
        <taxon>Fungi</taxon>
        <taxon>Dikarya</taxon>
        <taxon>Ascomycota</taxon>
        <taxon>Saccharomycotina</taxon>
        <taxon>Saccharomycetes</taxon>
        <taxon>Saccharomycetales</taxon>
        <taxon>Saccharomycetaceae</taxon>
        <taxon>Lachancea</taxon>
    </lineage>
</organism>
<comment type="similarity">
    <text evidence="1">Belongs to the UPF0357 family.</text>
</comment>
<evidence type="ECO:0000313" key="3">
    <source>
        <dbReference type="EMBL" id="SCU78751.1"/>
    </source>
</evidence>
<evidence type="ECO:0000256" key="2">
    <source>
        <dbReference type="ARBA" id="ARBA00022729"/>
    </source>
</evidence>
<dbReference type="PANTHER" id="PTHR28023:SF1">
    <property type="entry name" value="UPF0357 PROTEIN YCL012C"/>
    <property type="match status" value="1"/>
</dbReference>
<dbReference type="EMBL" id="LT598462">
    <property type="protein sequence ID" value="SCU78751.1"/>
    <property type="molecule type" value="Genomic_DNA"/>
</dbReference>
<proteinExistence type="inferred from homology"/>
<evidence type="ECO:0000256" key="1">
    <source>
        <dbReference type="ARBA" id="ARBA00008325"/>
    </source>
</evidence>
<dbReference type="OrthoDB" id="447314at2759"/>
<gene>
    <name evidence="3" type="ORF">LAMI_0A05776G</name>
</gene>
<name>A0A1G4IPT8_9SACH</name>
<keyword evidence="4" id="KW-1185">Reference proteome</keyword>
<dbReference type="AlphaFoldDB" id="A0A1G4IPT8"/>
<dbReference type="Proteomes" id="UP000191024">
    <property type="component" value="Chromosome A"/>
</dbReference>
<accession>A0A1G4IPT8</accession>